<keyword evidence="2" id="KW-0560">Oxidoreductase</keyword>
<sequence>MDKRSFKYDIMPEIKSRWSSRAFSDKKVENEEVMAVLEAASFAPSCFNEQPWRFILADTEGKKQKICSLLYDGNKRWACDAPVLLLLLSYKYFDSNSKDNYWHMFDTGTAWGYLSLEAWRRGLLVHAMGGFSRKRTREELKIDDDYDIVTIIAMGYPGNMSRLPEDLQKKEHPGVRKPVESLIIEMDESLPK</sequence>
<keyword evidence="5" id="KW-1185">Reference proteome</keyword>
<evidence type="ECO:0000256" key="1">
    <source>
        <dbReference type="ARBA" id="ARBA00007118"/>
    </source>
</evidence>
<dbReference type="RefSeq" id="WP_073269299.1">
    <property type="nucleotide sequence ID" value="NZ_FQTU01000001.1"/>
</dbReference>
<dbReference type="STRING" id="1120975.SAMN02746064_00314"/>
<dbReference type="InterPro" id="IPR029479">
    <property type="entry name" value="Nitroreductase"/>
</dbReference>
<dbReference type="CDD" id="cd02138">
    <property type="entry name" value="TdsD-like"/>
    <property type="match status" value="1"/>
</dbReference>
<dbReference type="Proteomes" id="UP000184251">
    <property type="component" value="Unassembled WGS sequence"/>
</dbReference>
<feature type="domain" description="Nitroreductase" evidence="3">
    <location>
        <begin position="14"/>
        <end position="66"/>
    </location>
</feature>
<dbReference type="OrthoDB" id="9812105at2"/>
<protein>
    <submittedName>
        <fullName evidence="4">Nitroreductase</fullName>
    </submittedName>
</protein>
<organism evidence="4 5">
    <name type="scientific">Alkalibacter saccharofermentans DSM 14828</name>
    <dbReference type="NCBI Taxonomy" id="1120975"/>
    <lineage>
        <taxon>Bacteria</taxon>
        <taxon>Bacillati</taxon>
        <taxon>Bacillota</taxon>
        <taxon>Clostridia</taxon>
        <taxon>Eubacteriales</taxon>
        <taxon>Eubacteriaceae</taxon>
        <taxon>Alkalibacter</taxon>
    </lineage>
</organism>
<dbReference type="PANTHER" id="PTHR43673">
    <property type="entry name" value="NAD(P)H NITROREDUCTASE YDGI-RELATED"/>
    <property type="match status" value="1"/>
</dbReference>
<dbReference type="EMBL" id="FQTU01000001">
    <property type="protein sequence ID" value="SHE33434.1"/>
    <property type="molecule type" value="Genomic_DNA"/>
</dbReference>
<evidence type="ECO:0000313" key="4">
    <source>
        <dbReference type="EMBL" id="SHE33434.1"/>
    </source>
</evidence>
<evidence type="ECO:0000259" key="3">
    <source>
        <dbReference type="Pfam" id="PF00881"/>
    </source>
</evidence>
<name>A0A1M4SMD8_9FIRM</name>
<proteinExistence type="inferred from homology"/>
<comment type="similarity">
    <text evidence="1">Belongs to the nitroreductase family.</text>
</comment>
<dbReference type="SUPFAM" id="SSF55469">
    <property type="entry name" value="FMN-dependent nitroreductase-like"/>
    <property type="match status" value="1"/>
</dbReference>
<dbReference type="PANTHER" id="PTHR43673:SF10">
    <property type="entry name" value="NADH DEHYDROGENASE_NAD(P)H NITROREDUCTASE XCC3605-RELATED"/>
    <property type="match status" value="1"/>
</dbReference>
<dbReference type="Gene3D" id="3.40.109.10">
    <property type="entry name" value="NADH Oxidase"/>
    <property type="match status" value="1"/>
</dbReference>
<dbReference type="InterPro" id="IPR000415">
    <property type="entry name" value="Nitroreductase-like"/>
</dbReference>
<dbReference type="Pfam" id="PF00881">
    <property type="entry name" value="Nitroreductase"/>
    <property type="match status" value="2"/>
</dbReference>
<dbReference type="GO" id="GO:0016491">
    <property type="term" value="F:oxidoreductase activity"/>
    <property type="evidence" value="ECO:0007669"/>
    <property type="project" value="UniProtKB-KW"/>
</dbReference>
<dbReference type="AlphaFoldDB" id="A0A1M4SMD8"/>
<accession>A0A1M4SMD8</accession>
<gene>
    <name evidence="4" type="ORF">SAMN02746064_00314</name>
</gene>
<reference evidence="4 5" key="1">
    <citation type="submission" date="2016-11" db="EMBL/GenBank/DDBJ databases">
        <authorList>
            <person name="Jaros S."/>
            <person name="Januszkiewicz K."/>
            <person name="Wedrychowicz H."/>
        </authorList>
    </citation>
    <scope>NUCLEOTIDE SEQUENCE [LARGE SCALE GENOMIC DNA]</scope>
    <source>
        <strain evidence="4 5">DSM 14828</strain>
    </source>
</reference>
<evidence type="ECO:0000256" key="2">
    <source>
        <dbReference type="ARBA" id="ARBA00023002"/>
    </source>
</evidence>
<feature type="domain" description="Nitroreductase" evidence="3">
    <location>
        <begin position="72"/>
        <end position="156"/>
    </location>
</feature>
<evidence type="ECO:0000313" key="5">
    <source>
        <dbReference type="Proteomes" id="UP000184251"/>
    </source>
</evidence>